<organism evidence="10 11">
    <name type="scientific">Oceanobacillus profundus</name>
    <dbReference type="NCBI Taxonomy" id="372463"/>
    <lineage>
        <taxon>Bacteria</taxon>
        <taxon>Bacillati</taxon>
        <taxon>Bacillota</taxon>
        <taxon>Bacilli</taxon>
        <taxon>Bacillales</taxon>
        <taxon>Bacillaceae</taxon>
        <taxon>Oceanobacillus</taxon>
    </lineage>
</organism>
<keyword evidence="6 10" id="KW-0418">Kinase</keyword>
<evidence type="ECO:0000256" key="8">
    <source>
        <dbReference type="ARBA" id="ARBA00022909"/>
    </source>
</evidence>
<dbReference type="RefSeq" id="WP_095314389.1">
    <property type="nucleotide sequence ID" value="NZ_JBHTNL010000018.1"/>
</dbReference>
<dbReference type="GO" id="GO:0046656">
    <property type="term" value="P:folic acid biosynthetic process"/>
    <property type="evidence" value="ECO:0007669"/>
    <property type="project" value="UniProtKB-KW"/>
</dbReference>
<comment type="caution">
    <text evidence="10">The sequence shown here is derived from an EMBL/GenBank/DDBJ whole genome shotgun (WGS) entry which is preliminary data.</text>
</comment>
<dbReference type="EMBL" id="QWEH01000006">
    <property type="protein sequence ID" value="RHW32152.1"/>
    <property type="molecule type" value="Genomic_DNA"/>
</dbReference>
<evidence type="ECO:0000256" key="3">
    <source>
        <dbReference type="ARBA" id="ARBA00013253"/>
    </source>
</evidence>
<dbReference type="PANTHER" id="PTHR43071">
    <property type="entry name" value="2-AMINO-4-HYDROXY-6-HYDROXYMETHYLDIHYDROPTERIDINE PYROPHOSPHOKINASE"/>
    <property type="match status" value="1"/>
</dbReference>
<keyword evidence="5" id="KW-0547">Nucleotide-binding</keyword>
<dbReference type="Pfam" id="PF01288">
    <property type="entry name" value="HPPK"/>
    <property type="match status" value="1"/>
</dbReference>
<name>A0A417YGX7_9BACI</name>
<dbReference type="GO" id="GO:0005524">
    <property type="term" value="F:ATP binding"/>
    <property type="evidence" value="ECO:0007669"/>
    <property type="project" value="UniProtKB-KW"/>
</dbReference>
<dbReference type="OrthoDB" id="9808041at2"/>
<dbReference type="InterPro" id="IPR035907">
    <property type="entry name" value="Hppk_sf"/>
</dbReference>
<dbReference type="InterPro" id="IPR000550">
    <property type="entry name" value="Hppk"/>
</dbReference>
<dbReference type="Gene3D" id="3.30.70.560">
    <property type="entry name" value="7,8-Dihydro-6-hydroxymethylpterin-pyrophosphokinase HPPK"/>
    <property type="match status" value="1"/>
</dbReference>
<evidence type="ECO:0000313" key="11">
    <source>
        <dbReference type="Proteomes" id="UP000285456"/>
    </source>
</evidence>
<dbReference type="GO" id="GO:0046654">
    <property type="term" value="P:tetrahydrofolate biosynthetic process"/>
    <property type="evidence" value="ECO:0007669"/>
    <property type="project" value="UniProtKB-UniPathway"/>
</dbReference>
<dbReference type="NCBIfam" id="TIGR01498">
    <property type="entry name" value="folK"/>
    <property type="match status" value="1"/>
</dbReference>
<dbReference type="AlphaFoldDB" id="A0A417YGX7"/>
<keyword evidence="7" id="KW-0067">ATP-binding</keyword>
<gene>
    <name evidence="10" type="primary">folK</name>
    <name evidence="10" type="ORF">D1B32_10300</name>
</gene>
<comment type="pathway">
    <text evidence="2">Cofactor biosynthesis; tetrahydrofolate biosynthesis; 2-amino-4-hydroxy-6-hydroxymethyl-7,8-dihydropteridine diphosphate from 7,8-dihydroneopterin triphosphate: step 4/4.</text>
</comment>
<proteinExistence type="predicted"/>
<evidence type="ECO:0000259" key="9">
    <source>
        <dbReference type="PROSITE" id="PS00794"/>
    </source>
</evidence>
<evidence type="ECO:0000256" key="2">
    <source>
        <dbReference type="ARBA" id="ARBA00005051"/>
    </source>
</evidence>
<keyword evidence="11" id="KW-1185">Reference proteome</keyword>
<sequence>MNQAYLALGTNIEPREAYLKEALELLETMGEVTLIRRSSIYETAPVGYLDQADFLNMVIEIKTALSSLKLLEYCQSVEQHLGRKRGIRFGPRTIDLDILTFNQENSTVERLIIPHPRMHERAFVLIPLQEIAPKLILPDWNKPIEEMILDLPETDIKDVRKWTQKGSVKE</sequence>
<keyword evidence="4 10" id="KW-0808">Transferase</keyword>
<dbReference type="UniPathway" id="UPA00077">
    <property type="reaction ID" value="UER00155"/>
</dbReference>
<evidence type="ECO:0000256" key="7">
    <source>
        <dbReference type="ARBA" id="ARBA00022840"/>
    </source>
</evidence>
<reference evidence="10 11" key="1">
    <citation type="journal article" date="2007" name="Int. J. Syst. Evol. Microbiol.">
        <title>Oceanobacillus profundus sp. nov., isolated from a deep-sea sediment core.</title>
        <authorList>
            <person name="Kim Y.G."/>
            <person name="Choi D.H."/>
            <person name="Hyun S."/>
            <person name="Cho B.C."/>
        </authorList>
    </citation>
    <scope>NUCLEOTIDE SEQUENCE [LARGE SCALE GENOMIC DNA]</scope>
    <source>
        <strain evidence="10 11">DSM 18246</strain>
    </source>
</reference>
<evidence type="ECO:0000256" key="1">
    <source>
        <dbReference type="ARBA" id="ARBA00000198"/>
    </source>
</evidence>
<evidence type="ECO:0000256" key="5">
    <source>
        <dbReference type="ARBA" id="ARBA00022741"/>
    </source>
</evidence>
<dbReference type="PROSITE" id="PS00794">
    <property type="entry name" value="HPPK"/>
    <property type="match status" value="1"/>
</dbReference>
<evidence type="ECO:0000313" key="10">
    <source>
        <dbReference type="EMBL" id="RHW32152.1"/>
    </source>
</evidence>
<dbReference type="SUPFAM" id="SSF55083">
    <property type="entry name" value="6-hydroxymethyl-7,8-dihydropterin pyrophosphokinase, HPPK"/>
    <property type="match status" value="1"/>
</dbReference>
<keyword evidence="8" id="KW-0289">Folate biosynthesis</keyword>
<dbReference type="GO" id="GO:0016301">
    <property type="term" value="F:kinase activity"/>
    <property type="evidence" value="ECO:0007669"/>
    <property type="project" value="UniProtKB-KW"/>
</dbReference>
<dbReference type="GO" id="GO:0003848">
    <property type="term" value="F:2-amino-4-hydroxy-6-hydroxymethyldihydropteridine diphosphokinase activity"/>
    <property type="evidence" value="ECO:0007669"/>
    <property type="project" value="UniProtKB-EC"/>
</dbReference>
<dbReference type="Proteomes" id="UP000285456">
    <property type="component" value="Unassembled WGS sequence"/>
</dbReference>
<evidence type="ECO:0000256" key="4">
    <source>
        <dbReference type="ARBA" id="ARBA00022679"/>
    </source>
</evidence>
<accession>A0A417YGX7</accession>
<evidence type="ECO:0000256" key="6">
    <source>
        <dbReference type="ARBA" id="ARBA00022777"/>
    </source>
</evidence>
<feature type="domain" description="7,8-dihydro-6-hydroxymethylpterin-pyrophosphokinase" evidence="9">
    <location>
        <begin position="88"/>
        <end position="99"/>
    </location>
</feature>
<protein>
    <recommendedName>
        <fullName evidence="3">2-amino-4-hydroxy-6-hydroxymethyldihydropteridine diphosphokinase</fullName>
        <ecNumber evidence="3">2.7.6.3</ecNumber>
    </recommendedName>
</protein>
<dbReference type="CDD" id="cd00483">
    <property type="entry name" value="HPPK"/>
    <property type="match status" value="1"/>
</dbReference>
<dbReference type="EC" id="2.7.6.3" evidence="3"/>
<comment type="catalytic activity">
    <reaction evidence="1">
        <text>6-hydroxymethyl-7,8-dihydropterin + ATP = (7,8-dihydropterin-6-yl)methyl diphosphate + AMP + H(+)</text>
        <dbReference type="Rhea" id="RHEA:11412"/>
        <dbReference type="ChEBI" id="CHEBI:15378"/>
        <dbReference type="ChEBI" id="CHEBI:30616"/>
        <dbReference type="ChEBI" id="CHEBI:44841"/>
        <dbReference type="ChEBI" id="CHEBI:72950"/>
        <dbReference type="ChEBI" id="CHEBI:456215"/>
        <dbReference type="EC" id="2.7.6.3"/>
    </reaction>
</comment>
<dbReference type="PANTHER" id="PTHR43071:SF1">
    <property type="entry name" value="2-AMINO-4-HYDROXY-6-HYDROXYMETHYLDIHYDROPTERIDINE PYROPHOSPHOKINASE"/>
    <property type="match status" value="1"/>
</dbReference>